<dbReference type="SMART" id="SM00342">
    <property type="entry name" value="HTH_ARAC"/>
    <property type="match status" value="1"/>
</dbReference>
<reference evidence="5" key="1">
    <citation type="submission" date="2020-03" db="EMBL/GenBank/DDBJ databases">
        <authorList>
            <person name="Guo F."/>
        </authorList>
    </citation>
    <scope>NUCLEOTIDE SEQUENCE</scope>
    <source>
        <strain evidence="5">JCM 30134</strain>
    </source>
</reference>
<dbReference type="Pfam" id="PF12833">
    <property type="entry name" value="HTH_18"/>
    <property type="match status" value="1"/>
</dbReference>
<comment type="caution">
    <text evidence="5">The sequence shown here is derived from an EMBL/GenBank/DDBJ whole genome shotgun (WGS) entry which is preliminary data.</text>
</comment>
<evidence type="ECO:0000259" key="4">
    <source>
        <dbReference type="PROSITE" id="PS01124"/>
    </source>
</evidence>
<dbReference type="Pfam" id="PF12625">
    <property type="entry name" value="Arabinose_bd"/>
    <property type="match status" value="1"/>
</dbReference>
<dbReference type="InterPro" id="IPR032687">
    <property type="entry name" value="AraC-type_N"/>
</dbReference>
<evidence type="ECO:0000256" key="3">
    <source>
        <dbReference type="ARBA" id="ARBA00023163"/>
    </source>
</evidence>
<dbReference type="Proteomes" id="UP000787472">
    <property type="component" value="Unassembled WGS sequence"/>
</dbReference>
<keyword evidence="1" id="KW-0805">Transcription regulation</keyword>
<dbReference type="GO" id="GO:0003700">
    <property type="term" value="F:DNA-binding transcription factor activity"/>
    <property type="evidence" value="ECO:0007669"/>
    <property type="project" value="InterPro"/>
</dbReference>
<gene>
    <name evidence="5" type="ORF">G8770_19135</name>
</gene>
<sequence>MAESTLSSWALLVWDELSARGLDADRIFREAGLDPSSLRNTVARYSIQQMQTLWQWAHANTGDDFGVCAGKRWSPMTFHALGLAWLASASLGEALYRMTRYGKFVNDGVCYELSSEGLQYRFSIRAVDTLGERSPPSVDASIVALLKMIRMLLGENYSPIEVQCPHPPNAASLLLEQQVRCPITFGGDAVEVLFHRPDIEKVLLTGNTELSLANEQIVVQHLSDLAQSDLTTQVELEITKQMPSGQLKEDNIARALNLSRRSMQRHLADEGTSFAQLLETKRRRLAETYLRNGALAISEIAYLLGYSEQANFTRAFKRWFGESPTQFRQMPDNAEKR</sequence>
<proteinExistence type="predicted"/>
<keyword evidence="6" id="KW-1185">Reference proteome</keyword>
<protein>
    <submittedName>
        <fullName evidence="5">AraC family transcriptional regulator</fullName>
    </submittedName>
</protein>
<dbReference type="InterPro" id="IPR020449">
    <property type="entry name" value="Tscrpt_reg_AraC-type_HTH"/>
</dbReference>
<evidence type="ECO:0000256" key="2">
    <source>
        <dbReference type="ARBA" id="ARBA00023125"/>
    </source>
</evidence>
<dbReference type="Gene3D" id="1.10.10.60">
    <property type="entry name" value="Homeodomain-like"/>
    <property type="match status" value="1"/>
</dbReference>
<dbReference type="EMBL" id="JAAONZ010000018">
    <property type="protein sequence ID" value="NHO67666.1"/>
    <property type="molecule type" value="Genomic_DNA"/>
</dbReference>
<evidence type="ECO:0000313" key="6">
    <source>
        <dbReference type="Proteomes" id="UP000787472"/>
    </source>
</evidence>
<accession>A0A9E5T2B4</accession>
<dbReference type="InterPro" id="IPR009057">
    <property type="entry name" value="Homeodomain-like_sf"/>
</dbReference>
<dbReference type="GO" id="GO:0000976">
    <property type="term" value="F:transcription cis-regulatory region binding"/>
    <property type="evidence" value="ECO:0007669"/>
    <property type="project" value="TreeGrafter"/>
</dbReference>
<keyword evidence="3" id="KW-0804">Transcription</keyword>
<dbReference type="PANTHER" id="PTHR47894:SF1">
    <property type="entry name" value="HTH-TYPE TRANSCRIPTIONAL REGULATOR VQSM"/>
    <property type="match status" value="1"/>
</dbReference>
<keyword evidence="2" id="KW-0238">DNA-binding</keyword>
<dbReference type="GO" id="GO:0005829">
    <property type="term" value="C:cytosol"/>
    <property type="evidence" value="ECO:0007669"/>
    <property type="project" value="TreeGrafter"/>
</dbReference>
<name>A0A9E5T2B4_9GAMM</name>
<dbReference type="RefSeq" id="WP_167190783.1">
    <property type="nucleotide sequence ID" value="NZ_JAAONZ010000018.1"/>
</dbReference>
<dbReference type="PANTHER" id="PTHR47894">
    <property type="entry name" value="HTH-TYPE TRANSCRIPTIONAL REGULATOR GADX"/>
    <property type="match status" value="1"/>
</dbReference>
<evidence type="ECO:0000256" key="1">
    <source>
        <dbReference type="ARBA" id="ARBA00023015"/>
    </source>
</evidence>
<feature type="domain" description="HTH araC/xylS-type" evidence="4">
    <location>
        <begin position="228"/>
        <end position="330"/>
    </location>
</feature>
<evidence type="ECO:0000313" key="5">
    <source>
        <dbReference type="EMBL" id="NHO67666.1"/>
    </source>
</evidence>
<organism evidence="5 6">
    <name type="scientific">Pseudomaricurvus hydrocarbonicus</name>
    <dbReference type="NCBI Taxonomy" id="1470433"/>
    <lineage>
        <taxon>Bacteria</taxon>
        <taxon>Pseudomonadati</taxon>
        <taxon>Pseudomonadota</taxon>
        <taxon>Gammaproteobacteria</taxon>
        <taxon>Cellvibrionales</taxon>
        <taxon>Cellvibrionaceae</taxon>
        <taxon>Pseudomaricurvus</taxon>
    </lineage>
</organism>
<dbReference type="AlphaFoldDB" id="A0A9E5T2B4"/>
<dbReference type="InterPro" id="IPR018060">
    <property type="entry name" value="HTH_AraC"/>
</dbReference>
<dbReference type="PRINTS" id="PR00032">
    <property type="entry name" value="HTHARAC"/>
</dbReference>
<dbReference type="PROSITE" id="PS01124">
    <property type="entry name" value="HTH_ARAC_FAMILY_2"/>
    <property type="match status" value="1"/>
</dbReference>
<dbReference type="SUPFAM" id="SSF46689">
    <property type="entry name" value="Homeodomain-like"/>
    <property type="match status" value="1"/>
</dbReference>